<feature type="signal peptide" evidence="1">
    <location>
        <begin position="1"/>
        <end position="22"/>
    </location>
</feature>
<evidence type="ECO:0000313" key="3">
    <source>
        <dbReference type="EMBL" id="ADL24604.1"/>
    </source>
</evidence>
<proteinExistence type="predicted"/>
<gene>
    <name evidence="2" type="ordered locus">Fisuc_2169</name>
    <name evidence="3" type="ordered locus">FSU_2707</name>
</gene>
<evidence type="ECO:0000313" key="5">
    <source>
        <dbReference type="Proteomes" id="UP000001497"/>
    </source>
</evidence>
<dbReference type="KEGG" id="fsu:Fisuc_2169"/>
<dbReference type="HOGENOM" id="CLU_496730_0_0_0"/>
<reference evidence="4" key="2">
    <citation type="submission" date="2010-08" db="EMBL/GenBank/DDBJ databases">
        <title>Complete sequence of Fibrobacter succinogenes subsp. succinogenes S85.</title>
        <authorList>
            <person name="Durkin A.S."/>
            <person name="Nelson K.E."/>
            <person name="Morrison M."/>
            <person name="Forsberg C.W."/>
            <person name="Wilson D.B."/>
            <person name="Russell J.B."/>
            <person name="Cann I.K.O."/>
            <person name="Mackie R.I."/>
            <person name="White B.A."/>
        </authorList>
    </citation>
    <scope>NUCLEOTIDE SEQUENCE [LARGE SCALE GENOMIC DNA]</scope>
    <source>
        <strain evidence="4">ATCC 19169 / S85</strain>
    </source>
</reference>
<dbReference type="AlphaFoldDB" id="C9RK22"/>
<protein>
    <submittedName>
        <fullName evidence="3">Putative lipoprotein</fullName>
    </submittedName>
</protein>
<name>C9RK22_FIBSS</name>
<keyword evidence="5" id="KW-1185">Reference proteome</keyword>
<accession>C9RK22</accession>
<dbReference type="SUPFAM" id="SSF117074">
    <property type="entry name" value="Hypothetical protein PA1324"/>
    <property type="match status" value="1"/>
</dbReference>
<dbReference type="Gene3D" id="2.60.120.200">
    <property type="match status" value="1"/>
</dbReference>
<reference evidence="3" key="3">
    <citation type="submission" date="2010-08" db="EMBL/GenBank/DDBJ databases">
        <authorList>
            <person name="Durkin A.S."/>
            <person name="Nelson K.E."/>
            <person name="Morrison M."/>
            <person name="Forsberg C.W."/>
            <person name="Wilson D.B."/>
            <person name="Russell J.B."/>
            <person name="Cann I.K.O."/>
            <person name="Mackie R.I."/>
            <person name="White B.A."/>
        </authorList>
    </citation>
    <scope>NUCLEOTIDE SEQUENCE</scope>
    <source>
        <strain evidence="3">S85</strain>
    </source>
</reference>
<evidence type="ECO:0000313" key="2">
    <source>
        <dbReference type="EMBL" id="ACX75755.1"/>
    </source>
</evidence>
<dbReference type="PROSITE" id="PS51257">
    <property type="entry name" value="PROKAR_LIPOPROTEIN"/>
    <property type="match status" value="1"/>
</dbReference>
<reference evidence="2 5" key="1">
    <citation type="submission" date="2009-10" db="EMBL/GenBank/DDBJ databases">
        <title>Complete sequence of Fibrobacter succinogenes subsp. succinogenes S85.</title>
        <authorList>
            <consortium name="US DOE Joint Genome Institute"/>
            <person name="Lucas S."/>
            <person name="Copeland A."/>
            <person name="Lapidus A."/>
            <person name="Glavina del Rio T."/>
            <person name="Tice H."/>
            <person name="Bruce D."/>
            <person name="Goodwin L."/>
            <person name="Pitluck S."/>
            <person name="Chertkov O."/>
            <person name="Detter J.C."/>
            <person name="Han C."/>
            <person name="Tapia R."/>
            <person name="Larimer F."/>
            <person name="Land M."/>
            <person name="Hauser L."/>
            <person name="Kyrpides N."/>
            <person name="Mikhailova N."/>
            <person name="Weimer P.J."/>
            <person name="Stevenson D.M."/>
            <person name="Boyum J."/>
            <person name="Brumm P.I."/>
            <person name="Mead D."/>
        </authorList>
    </citation>
    <scope>NUCLEOTIDE SEQUENCE [LARGE SCALE GENOMIC DNA]</scope>
    <source>
        <strain evidence="5">ATCC 19169 / S85</strain>
        <strain evidence="2">S85</strain>
    </source>
</reference>
<feature type="chain" id="PRO_5003002216" evidence="1">
    <location>
        <begin position="23"/>
        <end position="593"/>
    </location>
</feature>
<evidence type="ECO:0000256" key="1">
    <source>
        <dbReference type="SAM" id="SignalP"/>
    </source>
</evidence>
<dbReference type="EMBL" id="CP001792">
    <property type="protein sequence ID" value="ACX75755.1"/>
    <property type="molecule type" value="Genomic_DNA"/>
</dbReference>
<dbReference type="EMBL" id="CP002158">
    <property type="protein sequence ID" value="ADL24604.1"/>
    <property type="molecule type" value="Genomic_DNA"/>
</dbReference>
<keyword evidence="1" id="KW-0732">Signal</keyword>
<dbReference type="Proteomes" id="UP000001497">
    <property type="component" value="Chromosome"/>
</dbReference>
<dbReference type="KEGG" id="fsc:FSU_2707"/>
<organism evidence="3 4">
    <name type="scientific">Fibrobacter succinogenes (strain ATCC 19169 / S85)</name>
    <dbReference type="NCBI Taxonomy" id="59374"/>
    <lineage>
        <taxon>Bacteria</taxon>
        <taxon>Pseudomonadati</taxon>
        <taxon>Fibrobacterota</taxon>
        <taxon>Fibrobacteria</taxon>
        <taxon>Fibrobacterales</taxon>
        <taxon>Fibrobacteraceae</taxon>
        <taxon>Fibrobacter</taxon>
    </lineage>
</organism>
<dbReference type="RefSeq" id="WP_014546815.1">
    <property type="nucleotide sequence ID" value="NC_013410.1"/>
</dbReference>
<evidence type="ECO:0000313" key="4">
    <source>
        <dbReference type="Proteomes" id="UP000000517"/>
    </source>
</evidence>
<dbReference type="Proteomes" id="UP000000517">
    <property type="component" value="Chromosome"/>
</dbReference>
<dbReference type="OrthoDB" id="9804190at2"/>
<dbReference type="SUPFAM" id="SSF49899">
    <property type="entry name" value="Concanavalin A-like lectins/glucanases"/>
    <property type="match status" value="1"/>
</dbReference>
<dbReference type="InterPro" id="IPR013320">
    <property type="entry name" value="ConA-like_dom_sf"/>
</dbReference>
<sequence length="593" mass="65873">MKRNTRLAKSAVSALFALQALLAMVFLVSCSDNKVAGGNSSEVGSPELMGTLAYADGAQRPDFFRRASYARVYCVPADYDPAKEDSTSYYATTADSAGRFAFDNLPEGVYNLEAFYEDSDGETFAVRESGLKIAKDSAQSVNLGLNQSNDIKIYLQDTKDSVASLSIVGSTYKSTAKIITDGIVRYAIFTGVLASYYDSVQVSTSEGTNSIKAVLVENTDAKQAFYYDSSARTLEIPLNTSATGIDLRDTIEGFPLYVRLNDLNADDRKSLVKNLYSLKVYLEPASFWTTFKVVCGKDSIPTGLWVRLSTLYPQRETQKLVFAWNETDFIEEPSVTEACVVRDDAFGSALALIRAADPFTISDGFMAAWNFDEREIPDSIVKTSGDNPFMGRVTDVTAGDGIIGGAFVFNGKSSIIEIQESADYWGFALKDTSSFTASFWVNVEDTSTSRFIWGKSESEYHFKYQAGDSDRSSWMFKELDESDLDHWYEASIATAPETDYKQWVHFTVVKSGDSTAIYRNGELEETMVSRNHTDDKRTSDGSFVIGARKQSNGKVDRVFKGSLDELYFMDEAKSSEWARLMYLNQKPTGYWPK</sequence>
<keyword evidence="3" id="KW-0449">Lipoprotein</keyword>
<dbReference type="Pfam" id="PF13385">
    <property type="entry name" value="Laminin_G_3"/>
    <property type="match status" value="1"/>
</dbReference>